<dbReference type="Proteomes" id="UP000887580">
    <property type="component" value="Unplaced"/>
</dbReference>
<organism evidence="1 2">
    <name type="scientific">Panagrolaimus sp. PS1159</name>
    <dbReference type="NCBI Taxonomy" id="55785"/>
    <lineage>
        <taxon>Eukaryota</taxon>
        <taxon>Metazoa</taxon>
        <taxon>Ecdysozoa</taxon>
        <taxon>Nematoda</taxon>
        <taxon>Chromadorea</taxon>
        <taxon>Rhabditida</taxon>
        <taxon>Tylenchina</taxon>
        <taxon>Panagrolaimomorpha</taxon>
        <taxon>Panagrolaimoidea</taxon>
        <taxon>Panagrolaimidae</taxon>
        <taxon>Panagrolaimus</taxon>
    </lineage>
</organism>
<reference evidence="2" key="1">
    <citation type="submission" date="2022-11" db="UniProtKB">
        <authorList>
            <consortium name="WormBaseParasite"/>
        </authorList>
    </citation>
    <scope>IDENTIFICATION</scope>
</reference>
<accession>A0AC35GHE1</accession>
<protein>
    <submittedName>
        <fullName evidence="2">Ornithine decarboxylase</fullName>
    </submittedName>
</protein>
<sequence>MNKEIIVYHQKFLHCFQQQAPSAVFEHQRTMSHFEVLAGNKVMVLGKPLTAKDVAETLSLGMKKKTEPFTVMSLKKVVERYREWECEMPGIKPYYAVKCNDNIVLLKVLANLGAGFDCATKAEIDMIINENIATAEDIIYAHPIKTPEFLKHAYNLGVPRATFDSKEELCKMKALSPEMEGILRISCCDKTAERQLKHKFGCDPTKDVTRLLIKAKELGINVVGVSVHVGSRCCDPSAYERAIIHMRQIFDEGILIGHPMKVVDLGGGFPGIYNEKISLAKIGKCVMAALQKYFPEKEKYEFIAEPGRYFATTPFSTAAKIFGRIEVPANRITDNENDANKIGYMYYINDGTYMTFSCKHFDGIHPVGQPLTNENNTNEELFPATIWGPTCDSADLVESLTYHRKLNIGEWLFWDEIGAYSISTVVEFNGFPKAKIYYFADDETMKTIKNGETKIISNLN</sequence>
<dbReference type="WBParaSite" id="PS1159_v2.g4938.t1">
    <property type="protein sequence ID" value="PS1159_v2.g4938.t1"/>
    <property type="gene ID" value="PS1159_v2.g4938"/>
</dbReference>
<evidence type="ECO:0000313" key="2">
    <source>
        <dbReference type="WBParaSite" id="PS1159_v2.g4938.t1"/>
    </source>
</evidence>
<evidence type="ECO:0000313" key="1">
    <source>
        <dbReference type="Proteomes" id="UP000887580"/>
    </source>
</evidence>
<proteinExistence type="predicted"/>
<name>A0AC35GHE1_9BILA</name>